<feature type="domain" description="CSD" evidence="2">
    <location>
        <begin position="36"/>
        <end position="101"/>
    </location>
</feature>
<reference evidence="4" key="1">
    <citation type="journal article" date="2019" name="Int. J. Syst. Evol. Microbiol.">
        <title>The Global Catalogue of Microorganisms (GCM) 10K type strain sequencing project: providing services to taxonomists for standard genome sequencing and annotation.</title>
        <authorList>
            <consortium name="The Broad Institute Genomics Platform"/>
            <consortium name="The Broad Institute Genome Sequencing Center for Infectious Disease"/>
            <person name="Wu L."/>
            <person name="Ma J."/>
        </authorList>
    </citation>
    <scope>NUCLEOTIDE SEQUENCE [LARGE SCALE GENOMIC DNA]</scope>
    <source>
        <strain evidence="4">JCM 17563</strain>
    </source>
</reference>
<evidence type="ECO:0000259" key="2">
    <source>
        <dbReference type="PROSITE" id="PS51857"/>
    </source>
</evidence>
<gene>
    <name evidence="3" type="ORF">GCM10022280_23180</name>
</gene>
<dbReference type="PRINTS" id="PR00050">
    <property type="entry name" value="COLDSHOCK"/>
</dbReference>
<feature type="region of interest" description="Disordered" evidence="1">
    <location>
        <begin position="1"/>
        <end position="31"/>
    </location>
</feature>
<name>A0ABP7T6W7_9SPHN</name>
<sequence>MRSRVKREYASVSEPDGKQGSSAQGETAASDESAIQVTGRVKWFDATRGFGFLISDDIEGDVLVHFSVLRDHGRRSLPEGAVVTCDVVRQDRGLQAARVLSIDLDEAVPVRAPASGHDRADRVALLDGAGPFEPVEVKWFNRVKGYGFVNRVGSPDQDIFLHMETVRRAGILDLNPGDRIEARVAEGRKGLTAVDLRQD</sequence>
<evidence type="ECO:0000256" key="1">
    <source>
        <dbReference type="SAM" id="MobiDB-lite"/>
    </source>
</evidence>
<dbReference type="Pfam" id="PF00313">
    <property type="entry name" value="CSD"/>
    <property type="match status" value="2"/>
</dbReference>
<evidence type="ECO:0000313" key="4">
    <source>
        <dbReference type="Proteomes" id="UP001500235"/>
    </source>
</evidence>
<keyword evidence="4" id="KW-1185">Reference proteome</keyword>
<dbReference type="SMART" id="SM00357">
    <property type="entry name" value="CSP"/>
    <property type="match status" value="2"/>
</dbReference>
<dbReference type="SUPFAM" id="SSF50249">
    <property type="entry name" value="Nucleic acid-binding proteins"/>
    <property type="match status" value="2"/>
</dbReference>
<dbReference type="RefSeq" id="WP_344707545.1">
    <property type="nucleotide sequence ID" value="NZ_BAABBQ010000001.1"/>
</dbReference>
<protein>
    <submittedName>
        <fullName evidence="3">Cold-shock protein</fullName>
    </submittedName>
</protein>
<dbReference type="Gene3D" id="2.40.50.140">
    <property type="entry name" value="Nucleic acid-binding proteins"/>
    <property type="match status" value="2"/>
</dbReference>
<dbReference type="CDD" id="cd04458">
    <property type="entry name" value="CSP_CDS"/>
    <property type="match status" value="2"/>
</dbReference>
<feature type="domain" description="CSD" evidence="2">
    <location>
        <begin position="132"/>
        <end position="198"/>
    </location>
</feature>
<dbReference type="PROSITE" id="PS51857">
    <property type="entry name" value="CSD_2"/>
    <property type="match status" value="2"/>
</dbReference>
<dbReference type="InterPro" id="IPR002059">
    <property type="entry name" value="CSP_DNA-bd"/>
</dbReference>
<dbReference type="EMBL" id="BAABBQ010000001">
    <property type="protein sequence ID" value="GAA4021950.1"/>
    <property type="molecule type" value="Genomic_DNA"/>
</dbReference>
<comment type="caution">
    <text evidence="3">The sequence shown here is derived from an EMBL/GenBank/DDBJ whole genome shotgun (WGS) entry which is preliminary data.</text>
</comment>
<proteinExistence type="predicted"/>
<dbReference type="PANTHER" id="PTHR11544">
    <property type="entry name" value="COLD SHOCK DOMAIN CONTAINING PROTEINS"/>
    <property type="match status" value="1"/>
</dbReference>
<dbReference type="InterPro" id="IPR050181">
    <property type="entry name" value="Cold_shock_domain"/>
</dbReference>
<dbReference type="InterPro" id="IPR012340">
    <property type="entry name" value="NA-bd_OB-fold"/>
</dbReference>
<evidence type="ECO:0000313" key="3">
    <source>
        <dbReference type="EMBL" id="GAA4021950.1"/>
    </source>
</evidence>
<organism evidence="3 4">
    <name type="scientific">Sphingomonas swuensis</name>
    <dbReference type="NCBI Taxonomy" id="977800"/>
    <lineage>
        <taxon>Bacteria</taxon>
        <taxon>Pseudomonadati</taxon>
        <taxon>Pseudomonadota</taxon>
        <taxon>Alphaproteobacteria</taxon>
        <taxon>Sphingomonadales</taxon>
        <taxon>Sphingomonadaceae</taxon>
        <taxon>Sphingomonas</taxon>
    </lineage>
</organism>
<dbReference type="Proteomes" id="UP001500235">
    <property type="component" value="Unassembled WGS sequence"/>
</dbReference>
<dbReference type="InterPro" id="IPR011129">
    <property type="entry name" value="CSD"/>
</dbReference>
<accession>A0ABP7T6W7</accession>